<proteinExistence type="predicted"/>
<gene>
    <name evidence="1" type="ordered locus">PputGB1_2960</name>
</gene>
<dbReference type="RefSeq" id="WP_012272584.1">
    <property type="nucleotide sequence ID" value="NC_010322.1"/>
</dbReference>
<accession>B0KFC9</accession>
<dbReference type="KEGG" id="ppg:PputGB1_2960"/>
<dbReference type="Proteomes" id="UP000002157">
    <property type="component" value="Chromosome"/>
</dbReference>
<organism evidence="1 2">
    <name type="scientific">Pseudomonas putida (strain GB-1)</name>
    <dbReference type="NCBI Taxonomy" id="76869"/>
    <lineage>
        <taxon>Bacteria</taxon>
        <taxon>Pseudomonadati</taxon>
        <taxon>Pseudomonadota</taxon>
        <taxon>Gammaproteobacteria</taxon>
        <taxon>Pseudomonadales</taxon>
        <taxon>Pseudomonadaceae</taxon>
        <taxon>Pseudomonas</taxon>
    </lineage>
</organism>
<dbReference type="AlphaFoldDB" id="B0KFC9"/>
<protein>
    <submittedName>
        <fullName evidence="1">Uncharacterized protein</fullName>
    </submittedName>
</protein>
<sequence>MAQLSVGQIIKRTLEGMAKAGAPLLREALEAKRAHRDAEDCGAPAEPIERLKLLADTLHHAVSVAGNWQFARVSSLTSEH</sequence>
<dbReference type="HOGENOM" id="CLU_174795_1_0_6"/>
<evidence type="ECO:0000313" key="2">
    <source>
        <dbReference type="Proteomes" id="UP000002157"/>
    </source>
</evidence>
<evidence type="ECO:0000313" key="1">
    <source>
        <dbReference type="EMBL" id="ABY98852.1"/>
    </source>
</evidence>
<name>B0KFC9_PSEPG</name>
<dbReference type="EMBL" id="CP000926">
    <property type="protein sequence ID" value="ABY98852.1"/>
    <property type="molecule type" value="Genomic_DNA"/>
</dbReference>
<reference evidence="1 2" key="1">
    <citation type="submission" date="2008-01" db="EMBL/GenBank/DDBJ databases">
        <title>Complete sequence of Pseudomonas putida GB-1.</title>
        <authorList>
            <consortium name="US DOE Joint Genome Institute"/>
            <person name="Copeland A."/>
            <person name="Lucas S."/>
            <person name="Lapidus A."/>
            <person name="Barry K."/>
            <person name="Glavina del Rio T."/>
            <person name="Dalin E."/>
            <person name="Tice H."/>
            <person name="Pitluck S."/>
            <person name="Bruce D."/>
            <person name="Goodwin L."/>
            <person name="Chertkov O."/>
            <person name="Brettin T."/>
            <person name="Detter J.C."/>
            <person name="Han C."/>
            <person name="Kuske C.R."/>
            <person name="Schmutz J."/>
            <person name="Larimer F."/>
            <person name="Land M."/>
            <person name="Hauser L."/>
            <person name="Kyrpides N."/>
            <person name="Kim E."/>
            <person name="McCarthy J.K."/>
            <person name="Richardson P."/>
        </authorList>
    </citation>
    <scope>NUCLEOTIDE SEQUENCE [LARGE SCALE GENOMIC DNA]</scope>
    <source>
        <strain evidence="1 2">GB-1</strain>
    </source>
</reference>